<dbReference type="SUPFAM" id="SSF52172">
    <property type="entry name" value="CheY-like"/>
    <property type="match status" value="1"/>
</dbReference>
<keyword evidence="3 10" id="KW-0597">Phosphoprotein</keyword>
<evidence type="ECO:0000256" key="11">
    <source>
        <dbReference type="PROSITE-ProRule" id="PRU01091"/>
    </source>
</evidence>
<keyword evidence="8" id="KW-0804">Transcription</keyword>
<name>A0A1E3GXZ9_9HYPH</name>
<comment type="caution">
    <text evidence="14">The sequence shown here is derived from an EMBL/GenBank/DDBJ whole genome shotgun (WGS) entry which is preliminary data.</text>
</comment>
<keyword evidence="6 11" id="KW-0238">DNA-binding</keyword>
<evidence type="ECO:0000256" key="7">
    <source>
        <dbReference type="ARBA" id="ARBA00023159"/>
    </source>
</evidence>
<evidence type="ECO:0000256" key="3">
    <source>
        <dbReference type="ARBA" id="ARBA00022553"/>
    </source>
</evidence>
<dbReference type="PANTHER" id="PTHR48111">
    <property type="entry name" value="REGULATOR OF RPOS"/>
    <property type="match status" value="1"/>
</dbReference>
<feature type="DNA-binding region" description="OmpR/PhoB-type" evidence="11">
    <location>
        <begin position="135"/>
        <end position="235"/>
    </location>
</feature>
<gene>
    <name evidence="14" type="primary">ompR_6</name>
    <name evidence="14" type="ORF">A6302_03896</name>
</gene>
<keyword evidence="15" id="KW-1185">Reference proteome</keyword>
<evidence type="ECO:0000256" key="6">
    <source>
        <dbReference type="ARBA" id="ARBA00023125"/>
    </source>
</evidence>
<evidence type="ECO:0000259" key="13">
    <source>
        <dbReference type="PROSITE" id="PS51755"/>
    </source>
</evidence>
<dbReference type="Proteomes" id="UP000094622">
    <property type="component" value="Unassembled WGS sequence"/>
</dbReference>
<dbReference type="InterPro" id="IPR011006">
    <property type="entry name" value="CheY-like_superfamily"/>
</dbReference>
<evidence type="ECO:0000256" key="1">
    <source>
        <dbReference type="ARBA" id="ARBA00004496"/>
    </source>
</evidence>
<dbReference type="Gene3D" id="3.40.50.2300">
    <property type="match status" value="1"/>
</dbReference>
<dbReference type="GO" id="GO:0005829">
    <property type="term" value="C:cytosol"/>
    <property type="evidence" value="ECO:0007669"/>
    <property type="project" value="TreeGrafter"/>
</dbReference>
<dbReference type="SUPFAM" id="SSF46894">
    <property type="entry name" value="C-terminal effector domain of the bipartite response regulators"/>
    <property type="match status" value="1"/>
</dbReference>
<evidence type="ECO:0000256" key="8">
    <source>
        <dbReference type="ARBA" id="ARBA00023163"/>
    </source>
</evidence>
<feature type="domain" description="Response regulatory" evidence="12">
    <location>
        <begin position="7"/>
        <end position="120"/>
    </location>
</feature>
<dbReference type="SMART" id="SM00862">
    <property type="entry name" value="Trans_reg_C"/>
    <property type="match status" value="1"/>
</dbReference>
<evidence type="ECO:0000256" key="10">
    <source>
        <dbReference type="PROSITE-ProRule" id="PRU00169"/>
    </source>
</evidence>
<dbReference type="PROSITE" id="PS51755">
    <property type="entry name" value="OMPR_PHOB"/>
    <property type="match status" value="1"/>
</dbReference>
<dbReference type="PANTHER" id="PTHR48111:SF4">
    <property type="entry name" value="DNA-BINDING DUAL TRANSCRIPTIONAL REGULATOR OMPR"/>
    <property type="match status" value="1"/>
</dbReference>
<dbReference type="GO" id="GO:0000156">
    <property type="term" value="F:phosphorelay response regulator activity"/>
    <property type="evidence" value="ECO:0007669"/>
    <property type="project" value="TreeGrafter"/>
</dbReference>
<dbReference type="RefSeq" id="WP_069308126.1">
    <property type="nucleotide sequence ID" value="NZ_MCRJ01000132.1"/>
</dbReference>
<dbReference type="Pfam" id="PF00072">
    <property type="entry name" value="Response_reg"/>
    <property type="match status" value="1"/>
</dbReference>
<dbReference type="Gene3D" id="1.10.10.10">
    <property type="entry name" value="Winged helix-like DNA-binding domain superfamily/Winged helix DNA-binding domain"/>
    <property type="match status" value="1"/>
</dbReference>
<evidence type="ECO:0000313" key="14">
    <source>
        <dbReference type="EMBL" id="ODN68795.1"/>
    </source>
</evidence>
<dbReference type="InterPro" id="IPR001867">
    <property type="entry name" value="OmpR/PhoB-type_DNA-bd"/>
</dbReference>
<dbReference type="GO" id="GO:0000976">
    <property type="term" value="F:transcription cis-regulatory region binding"/>
    <property type="evidence" value="ECO:0007669"/>
    <property type="project" value="TreeGrafter"/>
</dbReference>
<dbReference type="GO" id="GO:0032993">
    <property type="term" value="C:protein-DNA complex"/>
    <property type="evidence" value="ECO:0007669"/>
    <property type="project" value="TreeGrafter"/>
</dbReference>
<dbReference type="Pfam" id="PF00486">
    <property type="entry name" value="Trans_reg_C"/>
    <property type="match status" value="1"/>
</dbReference>
<keyword evidence="2" id="KW-0963">Cytoplasm</keyword>
<dbReference type="InterPro" id="IPR036388">
    <property type="entry name" value="WH-like_DNA-bd_sf"/>
</dbReference>
<protein>
    <recommendedName>
        <fullName evidence="9">Regulatory protein VirG</fullName>
    </recommendedName>
</protein>
<dbReference type="InterPro" id="IPR016032">
    <property type="entry name" value="Sig_transdc_resp-reg_C-effctor"/>
</dbReference>
<dbReference type="OrthoDB" id="9802426at2"/>
<dbReference type="SMART" id="SM00448">
    <property type="entry name" value="REC"/>
    <property type="match status" value="1"/>
</dbReference>
<dbReference type="CDD" id="cd00383">
    <property type="entry name" value="trans_reg_C"/>
    <property type="match status" value="1"/>
</dbReference>
<keyword evidence="4" id="KW-0902">Two-component regulatory system</keyword>
<dbReference type="AlphaFoldDB" id="A0A1E3GXZ9"/>
<feature type="modified residue" description="4-aspartylphosphate" evidence="10">
    <location>
        <position position="56"/>
    </location>
</feature>
<organism evidence="14 15">
    <name type="scientific">Methylobrevis pamukkalensis</name>
    <dbReference type="NCBI Taxonomy" id="1439726"/>
    <lineage>
        <taxon>Bacteria</taxon>
        <taxon>Pseudomonadati</taxon>
        <taxon>Pseudomonadota</taxon>
        <taxon>Alphaproteobacteria</taxon>
        <taxon>Hyphomicrobiales</taxon>
        <taxon>Pleomorphomonadaceae</taxon>
        <taxon>Methylobrevis</taxon>
    </lineage>
</organism>
<dbReference type="PATRIC" id="fig|1439726.3.peg.4109"/>
<evidence type="ECO:0000256" key="2">
    <source>
        <dbReference type="ARBA" id="ARBA00022490"/>
    </source>
</evidence>
<dbReference type="GO" id="GO:0006355">
    <property type="term" value="P:regulation of DNA-templated transcription"/>
    <property type="evidence" value="ECO:0007669"/>
    <property type="project" value="InterPro"/>
</dbReference>
<evidence type="ECO:0000256" key="5">
    <source>
        <dbReference type="ARBA" id="ARBA00023015"/>
    </source>
</evidence>
<proteinExistence type="predicted"/>
<feature type="domain" description="OmpR/PhoB-type" evidence="13">
    <location>
        <begin position="135"/>
        <end position="235"/>
    </location>
</feature>
<comment type="subcellular location">
    <subcellularLocation>
        <location evidence="1">Cytoplasm</location>
    </subcellularLocation>
</comment>
<dbReference type="CDD" id="cd17574">
    <property type="entry name" value="REC_OmpR"/>
    <property type="match status" value="1"/>
</dbReference>
<evidence type="ECO:0000259" key="12">
    <source>
        <dbReference type="PROSITE" id="PS50110"/>
    </source>
</evidence>
<dbReference type="FunFam" id="3.40.50.2300:FF:000001">
    <property type="entry name" value="DNA-binding response regulator PhoB"/>
    <property type="match status" value="1"/>
</dbReference>
<evidence type="ECO:0000256" key="9">
    <source>
        <dbReference type="ARBA" id="ARBA00067337"/>
    </source>
</evidence>
<evidence type="ECO:0000313" key="15">
    <source>
        <dbReference type="Proteomes" id="UP000094622"/>
    </source>
</evidence>
<reference evidence="14 15" key="1">
    <citation type="submission" date="2016-07" db="EMBL/GenBank/DDBJ databases">
        <title>Draft Genome Sequence of Methylobrevis pamukkalensis PK2.</title>
        <authorList>
            <person name="Vasilenko O.V."/>
            <person name="Doronina N.V."/>
            <person name="Shmareva M.N."/>
            <person name="Tarlachkov S.V."/>
            <person name="Mustakhimov I."/>
            <person name="Trotsenko Y.A."/>
        </authorList>
    </citation>
    <scope>NUCLEOTIDE SEQUENCE [LARGE SCALE GENOMIC DNA]</scope>
    <source>
        <strain evidence="14 15">PK2</strain>
    </source>
</reference>
<dbReference type="FunFam" id="1.10.10.10:FF:000099">
    <property type="entry name" value="Two-component system response regulator TorR"/>
    <property type="match status" value="1"/>
</dbReference>
<evidence type="ECO:0000256" key="4">
    <source>
        <dbReference type="ARBA" id="ARBA00023012"/>
    </source>
</evidence>
<dbReference type="Gene3D" id="6.10.250.690">
    <property type="match status" value="1"/>
</dbReference>
<dbReference type="InterPro" id="IPR001789">
    <property type="entry name" value="Sig_transdc_resp-reg_receiver"/>
</dbReference>
<sequence>MTETTSHILVVDDHRDIRDLIARYLARNGLRVTTADSAASARKLLKAAAIDLVVLDIMMPGEDGLSFCRHLRETGETPVILLTAMAEDTDRVVGLEIGADDYVTKPFNPRELLARIRAVLRRTSNPARPRDAVEARKLAFDRFLLDVQRRELIDDEGVATALSTAEYQLLTTFLKRPHMVLGREQLLDLTSGRSMAVFDRSIDNQVSRLRKKIEADPKNPMLIKTVWGGGYTFAADVTEVET</sequence>
<dbReference type="EMBL" id="MCRJ01000132">
    <property type="protein sequence ID" value="ODN68795.1"/>
    <property type="molecule type" value="Genomic_DNA"/>
</dbReference>
<keyword evidence="5" id="KW-0805">Transcription regulation</keyword>
<keyword evidence="7" id="KW-0010">Activator</keyword>
<dbReference type="InterPro" id="IPR039420">
    <property type="entry name" value="WalR-like"/>
</dbReference>
<accession>A0A1E3GXZ9</accession>
<dbReference type="PROSITE" id="PS50110">
    <property type="entry name" value="RESPONSE_REGULATORY"/>
    <property type="match status" value="1"/>
</dbReference>